<evidence type="ECO:0000313" key="3">
    <source>
        <dbReference type="EMBL" id="KAJ8613587.1"/>
    </source>
</evidence>
<gene>
    <name evidence="3" type="ORF">CTAYLR_006161</name>
</gene>
<proteinExistence type="predicted"/>
<dbReference type="EMBL" id="JAQMWT010000027">
    <property type="protein sequence ID" value="KAJ8613587.1"/>
    <property type="molecule type" value="Genomic_DNA"/>
</dbReference>
<keyword evidence="2" id="KW-0812">Transmembrane</keyword>
<evidence type="ECO:0008006" key="5">
    <source>
        <dbReference type="Google" id="ProtNLM"/>
    </source>
</evidence>
<evidence type="ECO:0000313" key="4">
    <source>
        <dbReference type="Proteomes" id="UP001230188"/>
    </source>
</evidence>
<evidence type="ECO:0000256" key="2">
    <source>
        <dbReference type="SAM" id="Phobius"/>
    </source>
</evidence>
<feature type="transmembrane region" description="Helical" evidence="2">
    <location>
        <begin position="322"/>
        <end position="350"/>
    </location>
</feature>
<comment type="caution">
    <text evidence="3">The sequence shown here is derived from an EMBL/GenBank/DDBJ whole genome shotgun (WGS) entry which is preliminary data.</text>
</comment>
<keyword evidence="4" id="KW-1185">Reference proteome</keyword>
<feature type="transmembrane region" description="Helical" evidence="2">
    <location>
        <begin position="253"/>
        <end position="271"/>
    </location>
</feature>
<feature type="region of interest" description="Disordered" evidence="1">
    <location>
        <begin position="1"/>
        <end position="93"/>
    </location>
</feature>
<accession>A0AAD7XN92</accession>
<feature type="region of interest" description="Disordered" evidence="1">
    <location>
        <begin position="108"/>
        <end position="128"/>
    </location>
</feature>
<keyword evidence="2" id="KW-0472">Membrane</keyword>
<sequence>MIDGTETPIPRGTISESPRCVLVTPSHKPGDDGGVLQRQAPSPGVALHDFLVPQDKNRDPHPPPSSPDDERKEPGESDSSNGGDPKPLLRRSSSSAVDLFRDQWHLAKKSSAERDDDSSSSSLNGLLPNHVCGELETRAERFMRKASFFLESKEEEHLAAPRPELDDDGWPRRRSTCRALLRRTRAVFRWKARYTHLRHHHRREDMTREASARYWLRITTRLHAGAGAVLLFVSMIANIAFREASALSVSSHLQHSVTFRLCSLAAVILAAKSCKGRRMYGTKVLKKIPRLLCAKAVDVCASMLVWLTLAPLLFGYDSVSSAAALAVLFLFVAVSCFLDTVGLVVSWCAIRQLCSSLPEIAVAEADAEDDVELEYYDEKVGDRQTMV</sequence>
<keyword evidence="2" id="KW-1133">Transmembrane helix</keyword>
<reference evidence="3" key="1">
    <citation type="submission" date="2023-01" db="EMBL/GenBank/DDBJ databases">
        <title>Metagenome sequencing of chrysophaentin producing Chrysophaeum taylorii.</title>
        <authorList>
            <person name="Davison J."/>
            <person name="Bewley C."/>
        </authorList>
    </citation>
    <scope>NUCLEOTIDE SEQUENCE</scope>
    <source>
        <strain evidence="3">NIES-1699</strain>
    </source>
</reference>
<organism evidence="3 4">
    <name type="scientific">Chrysophaeum taylorii</name>
    <dbReference type="NCBI Taxonomy" id="2483200"/>
    <lineage>
        <taxon>Eukaryota</taxon>
        <taxon>Sar</taxon>
        <taxon>Stramenopiles</taxon>
        <taxon>Ochrophyta</taxon>
        <taxon>Pelagophyceae</taxon>
        <taxon>Pelagomonadales</taxon>
        <taxon>Pelagomonadaceae</taxon>
        <taxon>Chrysophaeum</taxon>
    </lineage>
</organism>
<protein>
    <recommendedName>
        <fullName evidence="5">Transmembrane protein</fullName>
    </recommendedName>
</protein>
<evidence type="ECO:0000256" key="1">
    <source>
        <dbReference type="SAM" id="MobiDB-lite"/>
    </source>
</evidence>
<dbReference type="Proteomes" id="UP001230188">
    <property type="component" value="Unassembled WGS sequence"/>
</dbReference>
<dbReference type="AlphaFoldDB" id="A0AAD7XN92"/>
<feature type="transmembrane region" description="Helical" evidence="2">
    <location>
        <begin position="222"/>
        <end position="241"/>
    </location>
</feature>
<feature type="transmembrane region" description="Helical" evidence="2">
    <location>
        <begin position="292"/>
        <end position="316"/>
    </location>
</feature>
<name>A0AAD7XN92_9STRA</name>